<dbReference type="Gene3D" id="2.40.50.140">
    <property type="entry name" value="Nucleic acid-binding proteins"/>
    <property type="match status" value="3"/>
</dbReference>
<evidence type="ECO:0000256" key="6">
    <source>
        <dbReference type="ARBA" id="ARBA00022833"/>
    </source>
</evidence>
<evidence type="ECO:0000259" key="11">
    <source>
        <dbReference type="Pfam" id="PF08646"/>
    </source>
</evidence>
<dbReference type="SUPFAM" id="SSF50249">
    <property type="entry name" value="Nucleic acid-binding proteins"/>
    <property type="match status" value="3"/>
</dbReference>
<evidence type="ECO:0000256" key="5">
    <source>
        <dbReference type="ARBA" id="ARBA00022771"/>
    </source>
</evidence>
<organism evidence="13 14">
    <name type="scientific">Lolium multiflorum</name>
    <name type="common">Italian ryegrass</name>
    <name type="synonym">Lolium perenne subsp. multiflorum</name>
    <dbReference type="NCBI Taxonomy" id="4521"/>
    <lineage>
        <taxon>Eukaryota</taxon>
        <taxon>Viridiplantae</taxon>
        <taxon>Streptophyta</taxon>
        <taxon>Embryophyta</taxon>
        <taxon>Tracheophyta</taxon>
        <taxon>Spermatophyta</taxon>
        <taxon>Magnoliopsida</taxon>
        <taxon>Liliopsida</taxon>
        <taxon>Poales</taxon>
        <taxon>Poaceae</taxon>
        <taxon>BOP clade</taxon>
        <taxon>Pooideae</taxon>
        <taxon>Poodae</taxon>
        <taxon>Poeae</taxon>
        <taxon>Poeae Chloroplast Group 2 (Poeae type)</taxon>
        <taxon>Loliodinae</taxon>
        <taxon>Loliinae</taxon>
        <taxon>Lolium</taxon>
    </lineage>
</organism>
<dbReference type="CDD" id="cd04475">
    <property type="entry name" value="RPA1_DBD_B"/>
    <property type="match status" value="1"/>
</dbReference>
<keyword evidence="6 9" id="KW-0862">Zinc</keyword>
<evidence type="ECO:0000256" key="8">
    <source>
        <dbReference type="ARBA" id="ARBA00023242"/>
    </source>
</evidence>
<dbReference type="PANTHER" id="PTHR47165:SF4">
    <property type="entry name" value="OS03G0429900 PROTEIN"/>
    <property type="match status" value="1"/>
</dbReference>
<dbReference type="InterPro" id="IPR047192">
    <property type="entry name" value="Euk_RPA1_DBD_C"/>
</dbReference>
<dbReference type="InterPro" id="IPR004591">
    <property type="entry name" value="Rfa1"/>
</dbReference>
<dbReference type="GO" id="GO:0005634">
    <property type="term" value="C:nucleus"/>
    <property type="evidence" value="ECO:0007669"/>
    <property type="project" value="UniProtKB-SubCell"/>
</dbReference>
<comment type="caution">
    <text evidence="13">The sequence shown here is derived from an EMBL/GenBank/DDBJ whole genome shotgun (WGS) entry which is preliminary data.</text>
</comment>
<dbReference type="FunFam" id="2.40.50.140:FF:000090">
    <property type="entry name" value="Replication protein A subunit"/>
    <property type="match status" value="1"/>
</dbReference>
<comment type="similarity">
    <text evidence="2 9">Belongs to the replication factor A protein 1 family.</text>
</comment>
<keyword evidence="3 9" id="KW-0235">DNA replication</keyword>
<evidence type="ECO:0000256" key="2">
    <source>
        <dbReference type="ARBA" id="ARBA00005690"/>
    </source>
</evidence>
<sequence>MYLNRYPVVNSEAHLIPISALTPYQGRWTIKVRVTGKTEPGYLGKAKIFSFDMLDANGGQIRAIGLNSAIDLFYDKIVPGNAYLISRGLVKPVPKMLNLLNSDYQIIMVPTTSIEIYSGDDSGIPGQKHNFRQISEIENMENDAMVDLLGVVTSVSPSVAIVQNALKTHKRTIQLKDMSGRAMAITLWGNSCSAEGHQLELQLKSGLNPILSLKCGSVVSGFSGKSVGTTSSSQLKINPDLPEAEKLRQWYATEPKNNAFRTIAQIKENFGMLGQPDLITVVASISYVHTDAFCYPACTFMFNDKQCNKRLTANGDGWWCKRCLRSSETCDYRYLLLCQIQDHSGSCNATAFHEAADEIIGHNAQELYMIQNNEQDDAKVEEIMRGILWRKYVFKLRVKEGARNGVKLGIVKAEKFDPSDMSRHVLGEIDNLLKGNSSSASGTQGIVTPSVGRTNLQAGLTAQTSQNASGSGTIGGTSLMIQ</sequence>
<keyword evidence="4 9" id="KW-0479">Metal-binding</keyword>
<feature type="domain" description="Replication protein A OB" evidence="12">
    <location>
        <begin position="134"/>
        <end position="238"/>
    </location>
</feature>
<dbReference type="InterPro" id="IPR013955">
    <property type="entry name" value="Rep_factor-A_C"/>
</dbReference>
<evidence type="ECO:0000256" key="7">
    <source>
        <dbReference type="ARBA" id="ARBA00023125"/>
    </source>
</evidence>
<dbReference type="EMBL" id="JAUUTY010000001">
    <property type="protein sequence ID" value="KAK1694276.1"/>
    <property type="molecule type" value="Genomic_DNA"/>
</dbReference>
<comment type="function">
    <text evidence="9">Component of the replication protein A complex (RPA) required for DNA recombination, repair and replication. The activity of RPA is mediated by single-stranded DNA binding and protein interactions. Probably involved in repair of double-strand DNA breaks (DSBs) induced by genotoxic stresses.</text>
</comment>
<keyword evidence="8 9" id="KW-0539">Nucleus</keyword>
<dbReference type="InterPro" id="IPR031657">
    <property type="entry name" value="REPA_OB_2"/>
</dbReference>
<comment type="subunit">
    <text evidence="9">Heterotrimer of RPA1, RPA2 and RPA3 (canonical replication protein A complex).</text>
</comment>
<dbReference type="GO" id="GO:0006310">
    <property type="term" value="P:DNA recombination"/>
    <property type="evidence" value="ECO:0007669"/>
    <property type="project" value="InterPro"/>
</dbReference>
<keyword evidence="14" id="KW-1185">Reference proteome</keyword>
<name>A0AAD8X2L5_LOLMU</name>
<evidence type="ECO:0000259" key="12">
    <source>
        <dbReference type="Pfam" id="PF16900"/>
    </source>
</evidence>
<evidence type="ECO:0000256" key="1">
    <source>
        <dbReference type="ARBA" id="ARBA00004123"/>
    </source>
</evidence>
<comment type="subcellular location">
    <subcellularLocation>
        <location evidence="1 9">Nucleus</location>
    </subcellularLocation>
</comment>
<dbReference type="Proteomes" id="UP001231189">
    <property type="component" value="Unassembled WGS sequence"/>
</dbReference>
<dbReference type="Pfam" id="PF16900">
    <property type="entry name" value="REPA_OB_2"/>
    <property type="match status" value="1"/>
</dbReference>
<dbReference type="FunFam" id="2.40.50.140:FF:000041">
    <property type="entry name" value="Replication protein A subunit"/>
    <property type="match status" value="1"/>
</dbReference>
<dbReference type="GO" id="GO:0006260">
    <property type="term" value="P:DNA replication"/>
    <property type="evidence" value="ECO:0007669"/>
    <property type="project" value="UniProtKB-KW"/>
</dbReference>
<accession>A0AAD8X2L5</accession>
<dbReference type="GO" id="GO:0003677">
    <property type="term" value="F:DNA binding"/>
    <property type="evidence" value="ECO:0007669"/>
    <property type="project" value="UniProtKB-KW"/>
</dbReference>
<evidence type="ECO:0000313" key="13">
    <source>
        <dbReference type="EMBL" id="KAK1694276.1"/>
    </source>
</evidence>
<evidence type="ECO:0000256" key="10">
    <source>
        <dbReference type="SAM" id="MobiDB-lite"/>
    </source>
</evidence>
<proteinExistence type="inferred from homology"/>
<dbReference type="CDD" id="cd04476">
    <property type="entry name" value="RPA1_DBD_C"/>
    <property type="match status" value="1"/>
</dbReference>
<keyword evidence="5 9" id="KW-0863">Zinc-finger</keyword>
<gene>
    <name evidence="13" type="ORF">QYE76_010973</name>
</gene>
<dbReference type="InterPro" id="IPR012340">
    <property type="entry name" value="NA-bd_OB-fold"/>
</dbReference>
<protein>
    <recommendedName>
        <fullName evidence="9">Replication protein A subunit</fullName>
    </recommendedName>
</protein>
<dbReference type="PANTHER" id="PTHR47165">
    <property type="entry name" value="OS03G0429900 PROTEIN"/>
    <property type="match status" value="1"/>
</dbReference>
<feature type="compositionally biased region" description="Polar residues" evidence="10">
    <location>
        <begin position="462"/>
        <end position="471"/>
    </location>
</feature>
<evidence type="ECO:0000256" key="4">
    <source>
        <dbReference type="ARBA" id="ARBA00022723"/>
    </source>
</evidence>
<keyword evidence="7 9" id="KW-0238">DNA-binding</keyword>
<reference evidence="13" key="1">
    <citation type="submission" date="2023-07" db="EMBL/GenBank/DDBJ databases">
        <title>A chromosome-level genome assembly of Lolium multiflorum.</title>
        <authorList>
            <person name="Chen Y."/>
            <person name="Copetti D."/>
            <person name="Kolliker R."/>
            <person name="Studer B."/>
        </authorList>
    </citation>
    <scope>NUCLEOTIDE SEQUENCE</scope>
    <source>
        <strain evidence="13">02402/16</strain>
        <tissue evidence="13">Leaf</tissue>
    </source>
</reference>
<dbReference type="AlphaFoldDB" id="A0AAD8X2L5"/>
<feature type="domain" description="Replication factor A C-terminal" evidence="11">
    <location>
        <begin position="279"/>
        <end position="417"/>
    </location>
</feature>
<dbReference type="GO" id="GO:0008270">
    <property type="term" value="F:zinc ion binding"/>
    <property type="evidence" value="ECO:0007669"/>
    <property type="project" value="UniProtKB-KW"/>
</dbReference>
<dbReference type="Pfam" id="PF08646">
    <property type="entry name" value="Rep_fac-A_C"/>
    <property type="match status" value="1"/>
</dbReference>
<evidence type="ECO:0000256" key="9">
    <source>
        <dbReference type="RuleBase" id="RU364130"/>
    </source>
</evidence>
<evidence type="ECO:0000256" key="3">
    <source>
        <dbReference type="ARBA" id="ARBA00022705"/>
    </source>
</evidence>
<evidence type="ECO:0000313" key="14">
    <source>
        <dbReference type="Proteomes" id="UP001231189"/>
    </source>
</evidence>
<dbReference type="CDD" id="cd04474">
    <property type="entry name" value="RPA1_DBD_A"/>
    <property type="match status" value="1"/>
</dbReference>
<feature type="region of interest" description="Disordered" evidence="10">
    <location>
        <begin position="462"/>
        <end position="482"/>
    </location>
</feature>
<dbReference type="NCBIfam" id="TIGR00617">
    <property type="entry name" value="rpa1"/>
    <property type="match status" value="1"/>
</dbReference>
<dbReference type="GO" id="GO:0006281">
    <property type="term" value="P:DNA repair"/>
    <property type="evidence" value="ECO:0007669"/>
    <property type="project" value="InterPro"/>
</dbReference>